<evidence type="ECO:0008006" key="3">
    <source>
        <dbReference type="Google" id="ProtNLM"/>
    </source>
</evidence>
<evidence type="ECO:0000256" key="1">
    <source>
        <dbReference type="ARBA" id="ARBA00022679"/>
    </source>
</evidence>
<organism evidence="2">
    <name type="scientific">marine sediment metagenome</name>
    <dbReference type="NCBI Taxonomy" id="412755"/>
    <lineage>
        <taxon>unclassified sequences</taxon>
        <taxon>metagenomes</taxon>
        <taxon>ecological metagenomes</taxon>
    </lineage>
</organism>
<comment type="caution">
    <text evidence="2">The sequence shown here is derived from an EMBL/GenBank/DDBJ whole genome shotgun (WGS) entry which is preliminary data.</text>
</comment>
<proteinExistence type="predicted"/>
<dbReference type="PANTHER" id="PTHR48207">
    <property type="entry name" value="SUCCINATE--HYDROXYMETHYLGLUTARATE COA-TRANSFERASE"/>
    <property type="match status" value="1"/>
</dbReference>
<dbReference type="Pfam" id="PF02515">
    <property type="entry name" value="CoA_transf_3"/>
    <property type="match status" value="1"/>
</dbReference>
<name>X1VCW9_9ZZZZ</name>
<dbReference type="SUPFAM" id="SSF89796">
    <property type="entry name" value="CoA-transferase family III (CaiB/BaiF)"/>
    <property type="match status" value="1"/>
</dbReference>
<dbReference type="InterPro" id="IPR050483">
    <property type="entry name" value="CoA-transferase_III_domain"/>
</dbReference>
<dbReference type="Gene3D" id="3.40.50.10540">
    <property type="entry name" value="Crotonobetainyl-coa:carnitine coa-transferase, domain 1"/>
    <property type="match status" value="1"/>
</dbReference>
<accession>X1VCW9</accession>
<reference evidence="2" key="1">
    <citation type="journal article" date="2014" name="Front. Microbiol.">
        <title>High frequency of phylogenetically diverse reductive dehalogenase-homologous genes in deep subseafloor sedimentary metagenomes.</title>
        <authorList>
            <person name="Kawai M."/>
            <person name="Futagami T."/>
            <person name="Toyoda A."/>
            <person name="Takaki Y."/>
            <person name="Nishi S."/>
            <person name="Hori S."/>
            <person name="Arai W."/>
            <person name="Tsubouchi T."/>
            <person name="Morono Y."/>
            <person name="Uchiyama I."/>
            <person name="Ito T."/>
            <person name="Fujiyama A."/>
            <person name="Inagaki F."/>
            <person name="Takami H."/>
        </authorList>
    </citation>
    <scope>NUCLEOTIDE SEQUENCE</scope>
    <source>
        <strain evidence="2">Expedition CK06-06</strain>
    </source>
</reference>
<dbReference type="InterPro" id="IPR003673">
    <property type="entry name" value="CoA-Trfase_fam_III"/>
</dbReference>
<dbReference type="GO" id="GO:0008410">
    <property type="term" value="F:CoA-transferase activity"/>
    <property type="evidence" value="ECO:0007669"/>
    <property type="project" value="TreeGrafter"/>
</dbReference>
<feature type="non-terminal residue" evidence="2">
    <location>
        <position position="152"/>
    </location>
</feature>
<dbReference type="EMBL" id="BARW01033612">
    <property type="protein sequence ID" value="GAJ11656.1"/>
    <property type="molecule type" value="Genomic_DNA"/>
</dbReference>
<dbReference type="AlphaFoldDB" id="X1VCW9"/>
<protein>
    <recommendedName>
        <fullName evidence="3">CoA transferase</fullName>
    </recommendedName>
</protein>
<dbReference type="PANTHER" id="PTHR48207:SF3">
    <property type="entry name" value="SUCCINATE--HYDROXYMETHYLGLUTARATE COA-TRANSFERASE"/>
    <property type="match status" value="1"/>
</dbReference>
<sequence>MSETHRPLEGVKCVCIIMFQQAPVAFSMMADLGAEVLKIERPGTGERGRGVLKMPELPLSSYFETNNRGFKGITLNIQHEKSHEILAKLIKDADIFAENFRPGVAERRGFAYEDLIKVNPSIVYLSMSAYGPDGSLAKLPGTDGVAQATGGL</sequence>
<evidence type="ECO:0000313" key="2">
    <source>
        <dbReference type="EMBL" id="GAJ11656.1"/>
    </source>
</evidence>
<gene>
    <name evidence="2" type="ORF">S12H4_52905</name>
</gene>
<keyword evidence="1" id="KW-0808">Transferase</keyword>
<dbReference type="InterPro" id="IPR023606">
    <property type="entry name" value="CoA-Trfase_III_dom_1_sf"/>
</dbReference>